<comment type="caution">
    <text evidence="1">The sequence shown here is derived from an EMBL/GenBank/DDBJ whole genome shotgun (WGS) entry which is preliminary data.</text>
</comment>
<organism evidence="1 2">
    <name type="scientific">Haemaphysalis longicornis</name>
    <name type="common">Bush tick</name>
    <dbReference type="NCBI Taxonomy" id="44386"/>
    <lineage>
        <taxon>Eukaryota</taxon>
        <taxon>Metazoa</taxon>
        <taxon>Ecdysozoa</taxon>
        <taxon>Arthropoda</taxon>
        <taxon>Chelicerata</taxon>
        <taxon>Arachnida</taxon>
        <taxon>Acari</taxon>
        <taxon>Parasitiformes</taxon>
        <taxon>Ixodida</taxon>
        <taxon>Ixodoidea</taxon>
        <taxon>Ixodidae</taxon>
        <taxon>Haemaphysalinae</taxon>
        <taxon>Haemaphysalis</taxon>
    </lineage>
</organism>
<dbReference type="VEuPathDB" id="VectorBase:HLOH_049757"/>
<dbReference type="OrthoDB" id="6503643at2759"/>
<proteinExistence type="predicted"/>
<reference evidence="1 2" key="1">
    <citation type="journal article" date="2020" name="Cell">
        <title>Large-Scale Comparative Analyses of Tick Genomes Elucidate Their Genetic Diversity and Vector Capacities.</title>
        <authorList>
            <consortium name="Tick Genome and Microbiome Consortium (TIGMIC)"/>
            <person name="Jia N."/>
            <person name="Wang J."/>
            <person name="Shi W."/>
            <person name="Du L."/>
            <person name="Sun Y."/>
            <person name="Zhan W."/>
            <person name="Jiang J.F."/>
            <person name="Wang Q."/>
            <person name="Zhang B."/>
            <person name="Ji P."/>
            <person name="Bell-Sakyi L."/>
            <person name="Cui X.M."/>
            <person name="Yuan T.T."/>
            <person name="Jiang B.G."/>
            <person name="Yang W.F."/>
            <person name="Lam T.T."/>
            <person name="Chang Q.C."/>
            <person name="Ding S.J."/>
            <person name="Wang X.J."/>
            <person name="Zhu J.G."/>
            <person name="Ruan X.D."/>
            <person name="Zhao L."/>
            <person name="Wei J.T."/>
            <person name="Ye R.Z."/>
            <person name="Que T.C."/>
            <person name="Du C.H."/>
            <person name="Zhou Y.H."/>
            <person name="Cheng J.X."/>
            <person name="Dai P.F."/>
            <person name="Guo W.B."/>
            <person name="Han X.H."/>
            <person name="Huang E.J."/>
            <person name="Li L.F."/>
            <person name="Wei W."/>
            <person name="Gao Y.C."/>
            <person name="Liu J.Z."/>
            <person name="Shao H.Z."/>
            <person name="Wang X."/>
            <person name="Wang C.C."/>
            <person name="Yang T.C."/>
            <person name="Huo Q.B."/>
            <person name="Li W."/>
            <person name="Chen H.Y."/>
            <person name="Chen S.E."/>
            <person name="Zhou L.G."/>
            <person name="Ni X.B."/>
            <person name="Tian J.H."/>
            <person name="Sheng Y."/>
            <person name="Liu T."/>
            <person name="Pan Y.S."/>
            <person name="Xia L.Y."/>
            <person name="Li J."/>
            <person name="Zhao F."/>
            <person name="Cao W.C."/>
        </authorList>
    </citation>
    <scope>NUCLEOTIDE SEQUENCE [LARGE SCALE GENOMIC DNA]</scope>
    <source>
        <strain evidence="1">HaeL-2018</strain>
    </source>
</reference>
<dbReference type="AlphaFoldDB" id="A0A9J6G0Z3"/>
<gene>
    <name evidence="1" type="ORF">HPB48_015780</name>
</gene>
<keyword evidence="2" id="KW-1185">Reference proteome</keyword>
<accession>A0A9J6G0Z3</accession>
<dbReference type="Proteomes" id="UP000821853">
    <property type="component" value="Chromosome 3"/>
</dbReference>
<sequence>MEPDVFFGTKPFCRLSEALEAAADIAQNAEDDVDVVIIPPDPSPETDEEEGDEDCTVSAPVKQVGKKIDLEMRQVIKKLLHLPASFPDITIHLPHRAGGLGALELARVAAECQLKAFARLQHLNSSTVDAVLEGPLMTAAVDGARKEHWRQWKARYSYSSLFAFEGDRLNNRWLRPGAGHMGNGDKIKSLRLRTNLFPTRTLSNKHAADPRARLCRRCGQKEETAFHILQECTFVQAPRCSRHNYIEAQIITKLRKCHPSAIVSSEQLITDRDGVRLWPDIVLDLPERAYVLDVAVAWDANTGSLEHVNAGKRTKYASLIPVLGPKPITVLRLTFGARGLVCAGTRRAAKEIGLTDGDIGWLAACTMAEYHHGGSGKSWRKTRPSFICGGVQPGYPQPPRHLVRGASTGALAHRHLRSTPTILSNRKIKCE</sequence>
<name>A0A9J6G0Z3_HAELO</name>
<protein>
    <recommendedName>
        <fullName evidence="3">Reverse transcriptase</fullName>
    </recommendedName>
</protein>
<dbReference type="EMBL" id="JABSTR010000005">
    <property type="protein sequence ID" value="KAH9372078.1"/>
    <property type="molecule type" value="Genomic_DNA"/>
</dbReference>
<evidence type="ECO:0000313" key="2">
    <source>
        <dbReference type="Proteomes" id="UP000821853"/>
    </source>
</evidence>
<dbReference type="OMA" id="RITCPLW"/>
<evidence type="ECO:0000313" key="1">
    <source>
        <dbReference type="EMBL" id="KAH9372078.1"/>
    </source>
</evidence>
<evidence type="ECO:0008006" key="3">
    <source>
        <dbReference type="Google" id="ProtNLM"/>
    </source>
</evidence>